<evidence type="ECO:0000313" key="2">
    <source>
        <dbReference type="Proteomes" id="UP000295620"/>
    </source>
</evidence>
<accession>A0A4R6SUI3</accession>
<dbReference type="AlphaFoldDB" id="A0A4R6SUI3"/>
<reference evidence="1 2" key="1">
    <citation type="submission" date="2019-03" db="EMBL/GenBank/DDBJ databases">
        <title>Genomic Encyclopedia of Archaeal and Bacterial Type Strains, Phase II (KMG-II): from individual species to whole genera.</title>
        <authorList>
            <person name="Goeker M."/>
        </authorList>
    </citation>
    <scope>NUCLEOTIDE SEQUENCE [LARGE SCALE GENOMIC DNA]</scope>
    <source>
        <strain evidence="1 2">DSM 19035</strain>
    </source>
</reference>
<dbReference type="OrthoDB" id="740324at2"/>
<evidence type="ECO:0000313" key="1">
    <source>
        <dbReference type="EMBL" id="TDQ08079.1"/>
    </source>
</evidence>
<name>A0A4R6SUI3_9SPHI</name>
<gene>
    <name evidence="1" type="ORF">ATK78_2581</name>
</gene>
<dbReference type="Proteomes" id="UP000295620">
    <property type="component" value="Unassembled WGS sequence"/>
</dbReference>
<comment type="caution">
    <text evidence="1">The sequence shown here is derived from an EMBL/GenBank/DDBJ whole genome shotgun (WGS) entry which is preliminary data.</text>
</comment>
<organism evidence="1 2">
    <name type="scientific">Pedobacter metabolipauper</name>
    <dbReference type="NCBI Taxonomy" id="425513"/>
    <lineage>
        <taxon>Bacteria</taxon>
        <taxon>Pseudomonadati</taxon>
        <taxon>Bacteroidota</taxon>
        <taxon>Sphingobacteriia</taxon>
        <taxon>Sphingobacteriales</taxon>
        <taxon>Sphingobacteriaceae</taxon>
        <taxon>Pedobacter</taxon>
    </lineage>
</organism>
<dbReference type="EMBL" id="SNYC01000005">
    <property type="protein sequence ID" value="TDQ08079.1"/>
    <property type="molecule type" value="Genomic_DNA"/>
</dbReference>
<dbReference type="RefSeq" id="WP_133576488.1">
    <property type="nucleotide sequence ID" value="NZ_SNYC01000005.1"/>
</dbReference>
<dbReference type="PROSITE" id="PS51257">
    <property type="entry name" value="PROKAR_LIPOPROTEIN"/>
    <property type="match status" value="1"/>
</dbReference>
<keyword evidence="2" id="KW-1185">Reference proteome</keyword>
<dbReference type="Pfam" id="PF16389">
    <property type="entry name" value="DUF4998"/>
    <property type="match status" value="1"/>
</dbReference>
<proteinExistence type="predicted"/>
<protein>
    <submittedName>
        <fullName evidence="1">Uncharacterized protein DUF4998</fullName>
    </submittedName>
</protein>
<sequence>MKKNILTFIFSCCILGMAISGCEKNAGDYDKYLDQAEKVFPGKPKSLTVFQGYNRAQISALMSPDPRVVRMRLYWNNRRDSIDTDITPADLAKSKLVDLAAVPEGVYTFEAVTFDASGRRSVVLAKTGSILGDNYLSTLFNRVLKAKITVGTEKAVSWYSETDTASAMAGVRVSYPLKTGGTGVIFTRRLRDTTILTNALTGGNMTIKTAYLPKNAIDTFYSKPEVLAY</sequence>